<comment type="caution">
    <text evidence="17">The sequence shown here is derived from an EMBL/GenBank/DDBJ whole genome shotgun (WGS) entry which is preliminary data.</text>
</comment>
<evidence type="ECO:0000256" key="9">
    <source>
        <dbReference type="ARBA" id="ARBA00022805"/>
    </source>
</evidence>
<proteinExistence type="predicted"/>
<protein>
    <submittedName>
        <fullName evidence="17">P-loop containing nucleoside triphosphate hydrolase protein</fullName>
    </submittedName>
</protein>
<dbReference type="InterPro" id="IPR027417">
    <property type="entry name" value="P-loop_NTPase"/>
</dbReference>
<dbReference type="OrthoDB" id="8954335at2759"/>
<dbReference type="GO" id="GO:0016787">
    <property type="term" value="F:hydrolase activity"/>
    <property type="evidence" value="ECO:0007669"/>
    <property type="project" value="UniProtKB-KW"/>
</dbReference>
<name>A0A8K0UCL6_9AGAR</name>
<comment type="subcellular location">
    <subcellularLocation>
        <location evidence="2">Membrane</location>
        <topology evidence="2">Single-pass membrane protein</topology>
    </subcellularLocation>
    <subcellularLocation>
        <location evidence="14">Plastid</location>
        <location evidence="14">Chloroplast outer membrane</location>
    </subcellularLocation>
</comment>
<keyword evidence="9" id="KW-1002">Plastid outer membrane</keyword>
<evidence type="ECO:0000256" key="6">
    <source>
        <dbReference type="ARBA" id="ARBA00022692"/>
    </source>
</evidence>
<evidence type="ECO:0000256" key="12">
    <source>
        <dbReference type="ARBA" id="ARBA00022989"/>
    </source>
</evidence>
<evidence type="ECO:0000256" key="3">
    <source>
        <dbReference type="ARBA" id="ARBA00022448"/>
    </source>
</evidence>
<keyword evidence="12" id="KW-1133">Transmembrane helix</keyword>
<dbReference type="InterPro" id="IPR045058">
    <property type="entry name" value="GIMA/IAN/Toc"/>
</dbReference>
<feature type="domain" description="G" evidence="16">
    <location>
        <begin position="13"/>
        <end position="77"/>
    </location>
</feature>
<dbReference type="Pfam" id="PF01926">
    <property type="entry name" value="MMR_HSR1"/>
    <property type="match status" value="1"/>
</dbReference>
<keyword evidence="10" id="KW-0460">Magnesium</keyword>
<keyword evidence="8 17" id="KW-0378">Hydrolase</keyword>
<evidence type="ECO:0000256" key="11">
    <source>
        <dbReference type="ARBA" id="ARBA00022927"/>
    </source>
</evidence>
<evidence type="ECO:0000256" key="10">
    <source>
        <dbReference type="ARBA" id="ARBA00022842"/>
    </source>
</evidence>
<evidence type="ECO:0000256" key="14">
    <source>
        <dbReference type="ARBA" id="ARBA00024013"/>
    </source>
</evidence>
<keyword evidence="7" id="KW-0479">Metal-binding</keyword>
<comment type="cofactor">
    <cofactor evidence="1">
        <name>Mg(2+)</name>
        <dbReference type="ChEBI" id="CHEBI:18420"/>
    </cofactor>
</comment>
<evidence type="ECO:0000256" key="5">
    <source>
        <dbReference type="ARBA" id="ARBA00022640"/>
    </source>
</evidence>
<dbReference type="GO" id="GO:0046872">
    <property type="term" value="F:metal ion binding"/>
    <property type="evidence" value="ECO:0007669"/>
    <property type="project" value="UniProtKB-KW"/>
</dbReference>
<organism evidence="17 18">
    <name type="scientific">Cristinia sonorae</name>
    <dbReference type="NCBI Taxonomy" id="1940300"/>
    <lineage>
        <taxon>Eukaryota</taxon>
        <taxon>Fungi</taxon>
        <taxon>Dikarya</taxon>
        <taxon>Basidiomycota</taxon>
        <taxon>Agaricomycotina</taxon>
        <taxon>Agaricomycetes</taxon>
        <taxon>Agaricomycetidae</taxon>
        <taxon>Agaricales</taxon>
        <taxon>Pleurotineae</taxon>
        <taxon>Stephanosporaceae</taxon>
        <taxon>Cristinia</taxon>
    </lineage>
</organism>
<dbReference type="PANTHER" id="PTHR10903">
    <property type="entry name" value="GTPASE, IMAP FAMILY MEMBER-RELATED"/>
    <property type="match status" value="1"/>
</dbReference>
<keyword evidence="5" id="KW-0934">Plastid</keyword>
<sequence>MALRRRQGDRVIIAVMGATGAGKSSFINLLAGTHFEVSHGLRSCTKGIEVSPPFEVSGRQVTLIDTPGFDDTSMSDTEVLTTIALFLAQTYENGQRLNGIIFLHRISDFRVSGVTRRNFNLFRNLCGDENLSHVVIATSMWGQVDREVGEARELELGTDNMFFMPALDGGAYMMRHDSALESARRITQRLISHGPMTLQIQRELVLEGKDIAETAAGRELGQELAELNKKHKEQLTEIQREMSIALMEKDIQTQQELNRVRDELIEEMQKNAQERVNLASQYAREREEMARQMQALRLSIRAEAAARQTEERAFGQARQSHRVQTAQLLAERERILMQIRNLQRQSQEGRGGGGFSLVTDIILPAATFLARFL</sequence>
<evidence type="ECO:0000256" key="4">
    <source>
        <dbReference type="ARBA" id="ARBA00022528"/>
    </source>
</evidence>
<dbReference type="GO" id="GO:0005525">
    <property type="term" value="F:GTP binding"/>
    <property type="evidence" value="ECO:0007669"/>
    <property type="project" value="InterPro"/>
</dbReference>
<reference evidence="17" key="1">
    <citation type="journal article" date="2021" name="New Phytol.">
        <title>Evolutionary innovations through gain and loss of genes in the ectomycorrhizal Boletales.</title>
        <authorList>
            <person name="Wu G."/>
            <person name="Miyauchi S."/>
            <person name="Morin E."/>
            <person name="Kuo A."/>
            <person name="Drula E."/>
            <person name="Varga T."/>
            <person name="Kohler A."/>
            <person name="Feng B."/>
            <person name="Cao Y."/>
            <person name="Lipzen A."/>
            <person name="Daum C."/>
            <person name="Hundley H."/>
            <person name="Pangilinan J."/>
            <person name="Johnson J."/>
            <person name="Barry K."/>
            <person name="LaButti K."/>
            <person name="Ng V."/>
            <person name="Ahrendt S."/>
            <person name="Min B."/>
            <person name="Choi I.G."/>
            <person name="Park H."/>
            <person name="Plett J.M."/>
            <person name="Magnuson J."/>
            <person name="Spatafora J.W."/>
            <person name="Nagy L.G."/>
            <person name="Henrissat B."/>
            <person name="Grigoriev I.V."/>
            <person name="Yang Z.L."/>
            <person name="Xu J."/>
            <person name="Martin F.M."/>
        </authorList>
    </citation>
    <scope>NUCLEOTIDE SEQUENCE</scope>
    <source>
        <strain evidence="17">KKN 215</strain>
    </source>
</reference>
<accession>A0A8K0UCL6</accession>
<gene>
    <name evidence="17" type="ORF">BXZ70DRAFT_963806</name>
</gene>
<evidence type="ECO:0000256" key="7">
    <source>
        <dbReference type="ARBA" id="ARBA00022723"/>
    </source>
</evidence>
<dbReference type="InterPro" id="IPR006073">
    <property type="entry name" value="GTP-bd"/>
</dbReference>
<dbReference type="EMBL" id="JAEVFJ010000071">
    <property type="protein sequence ID" value="KAH8074810.1"/>
    <property type="molecule type" value="Genomic_DNA"/>
</dbReference>
<keyword evidence="18" id="KW-1185">Reference proteome</keyword>
<dbReference type="CDD" id="cd00882">
    <property type="entry name" value="Ras_like_GTPase"/>
    <property type="match status" value="1"/>
</dbReference>
<dbReference type="GO" id="GO:0016020">
    <property type="term" value="C:membrane"/>
    <property type="evidence" value="ECO:0007669"/>
    <property type="project" value="UniProtKB-SubCell"/>
</dbReference>
<dbReference type="GO" id="GO:0015031">
    <property type="term" value="P:protein transport"/>
    <property type="evidence" value="ECO:0007669"/>
    <property type="project" value="UniProtKB-KW"/>
</dbReference>
<evidence type="ECO:0000313" key="17">
    <source>
        <dbReference type="EMBL" id="KAH8074810.1"/>
    </source>
</evidence>
<evidence type="ECO:0000259" key="16">
    <source>
        <dbReference type="Pfam" id="PF01926"/>
    </source>
</evidence>
<keyword evidence="15" id="KW-0175">Coiled coil</keyword>
<evidence type="ECO:0000256" key="1">
    <source>
        <dbReference type="ARBA" id="ARBA00001946"/>
    </source>
</evidence>
<dbReference type="AlphaFoldDB" id="A0A8K0UCL6"/>
<dbReference type="Proteomes" id="UP000813824">
    <property type="component" value="Unassembled WGS sequence"/>
</dbReference>
<dbReference type="SUPFAM" id="SSF52540">
    <property type="entry name" value="P-loop containing nucleoside triphosphate hydrolases"/>
    <property type="match status" value="1"/>
</dbReference>
<dbReference type="Gene3D" id="3.40.50.300">
    <property type="entry name" value="P-loop containing nucleotide triphosphate hydrolases"/>
    <property type="match status" value="1"/>
</dbReference>
<keyword evidence="13" id="KW-0472">Membrane</keyword>
<evidence type="ECO:0000313" key="18">
    <source>
        <dbReference type="Proteomes" id="UP000813824"/>
    </source>
</evidence>
<keyword evidence="6" id="KW-0812">Transmembrane</keyword>
<evidence type="ECO:0000256" key="13">
    <source>
        <dbReference type="ARBA" id="ARBA00023136"/>
    </source>
</evidence>
<evidence type="ECO:0000256" key="15">
    <source>
        <dbReference type="SAM" id="Coils"/>
    </source>
</evidence>
<dbReference type="PANTHER" id="PTHR10903:SF135">
    <property type="entry name" value="TRANSLOCASE OF CHLOROPLAST 120, CHLOROPLASTIC-RELATED"/>
    <property type="match status" value="1"/>
</dbReference>
<evidence type="ECO:0000256" key="2">
    <source>
        <dbReference type="ARBA" id="ARBA00004167"/>
    </source>
</evidence>
<evidence type="ECO:0000256" key="8">
    <source>
        <dbReference type="ARBA" id="ARBA00022801"/>
    </source>
</evidence>
<keyword evidence="11" id="KW-0653">Protein transport</keyword>
<feature type="coiled-coil region" evidence="15">
    <location>
        <begin position="221"/>
        <end position="299"/>
    </location>
</feature>
<keyword evidence="4" id="KW-0150">Chloroplast</keyword>
<keyword evidence="3" id="KW-0813">Transport</keyword>